<sequence length="242" mass="25388">MSESHPNRRRSRTTLLIGLPLLVVLLLAAIIGPRIYAASENSNAEAAPAVSLASPTVAPDAATGTPASVEALSGRWTAQPGSYAGYRVDEVLNGADVTVTGRTEQVTAEVQVDRTQLTSARITVDMASISTDSSRRDNYFRSTALQTDRFPQATFASTTPVDVAAMTSGGTSRVQVPGELTIHGVTRPVTLELQAAHADGRVQVAGTAPITFADFGVTPPDLGFVKVEPTGQIEFSLQLARG</sequence>
<dbReference type="AlphaFoldDB" id="A0A255GC50"/>
<dbReference type="Proteomes" id="UP000215896">
    <property type="component" value="Unassembled WGS sequence"/>
</dbReference>
<organism evidence="3 4">
    <name type="scientific">Enemella evansiae</name>
    <dbReference type="NCBI Taxonomy" id="2016499"/>
    <lineage>
        <taxon>Bacteria</taxon>
        <taxon>Bacillati</taxon>
        <taxon>Actinomycetota</taxon>
        <taxon>Actinomycetes</taxon>
        <taxon>Propionibacteriales</taxon>
        <taxon>Propionibacteriaceae</taxon>
        <taxon>Enemella</taxon>
    </lineage>
</organism>
<accession>A0A255GC50</accession>
<dbReference type="InterPro" id="IPR007372">
    <property type="entry name" value="Lipid/polyisoprenoid-bd_YceI"/>
</dbReference>
<evidence type="ECO:0000256" key="1">
    <source>
        <dbReference type="ARBA" id="ARBA00008812"/>
    </source>
</evidence>
<name>A0A255GC50_9ACTN</name>
<dbReference type="SUPFAM" id="SSF101874">
    <property type="entry name" value="YceI-like"/>
    <property type="match status" value="1"/>
</dbReference>
<dbReference type="SMART" id="SM00867">
    <property type="entry name" value="YceI"/>
    <property type="match status" value="1"/>
</dbReference>
<evidence type="ECO:0000313" key="3">
    <source>
        <dbReference type="EMBL" id="OYO13459.1"/>
    </source>
</evidence>
<dbReference type="Pfam" id="PF04264">
    <property type="entry name" value="YceI"/>
    <property type="match status" value="1"/>
</dbReference>
<dbReference type="OrthoDB" id="117810at2"/>
<reference evidence="3 4" key="1">
    <citation type="submission" date="2017-07" db="EMBL/GenBank/DDBJ databases">
        <title>Draft whole genome sequences of clinical Proprionibacteriaceae strains.</title>
        <authorList>
            <person name="Bernier A.-M."/>
            <person name="Bernard K."/>
            <person name="Domingo M.-C."/>
        </authorList>
    </citation>
    <scope>NUCLEOTIDE SEQUENCE [LARGE SCALE GENOMIC DNA]</scope>
    <source>
        <strain evidence="3 4">NML 030167</strain>
    </source>
</reference>
<protein>
    <submittedName>
        <fullName evidence="3">Polyisoprenoid-binding protein</fullName>
    </submittedName>
</protein>
<feature type="domain" description="Lipid/polyisoprenoid-binding YceI-like" evidence="2">
    <location>
        <begin position="75"/>
        <end position="240"/>
    </location>
</feature>
<dbReference type="PANTHER" id="PTHR34406">
    <property type="entry name" value="PROTEIN YCEI"/>
    <property type="match status" value="1"/>
</dbReference>
<dbReference type="PANTHER" id="PTHR34406:SF1">
    <property type="entry name" value="PROTEIN YCEI"/>
    <property type="match status" value="1"/>
</dbReference>
<gene>
    <name evidence="3" type="ORF">CGZ94_10810</name>
</gene>
<comment type="caution">
    <text evidence="3">The sequence shown here is derived from an EMBL/GenBank/DDBJ whole genome shotgun (WGS) entry which is preliminary data.</text>
</comment>
<dbReference type="InterPro" id="IPR036761">
    <property type="entry name" value="TTHA0802/YceI-like_sf"/>
</dbReference>
<proteinExistence type="inferred from homology"/>
<evidence type="ECO:0000259" key="2">
    <source>
        <dbReference type="SMART" id="SM00867"/>
    </source>
</evidence>
<keyword evidence="4" id="KW-1185">Reference proteome</keyword>
<dbReference type="Gene3D" id="2.40.128.110">
    <property type="entry name" value="Lipid/polyisoprenoid-binding, YceI-like"/>
    <property type="match status" value="1"/>
</dbReference>
<dbReference type="RefSeq" id="WP_094405617.1">
    <property type="nucleotide sequence ID" value="NZ_NMVN01000013.1"/>
</dbReference>
<dbReference type="EMBL" id="NMVO01000013">
    <property type="protein sequence ID" value="OYO13459.1"/>
    <property type="molecule type" value="Genomic_DNA"/>
</dbReference>
<evidence type="ECO:0000313" key="4">
    <source>
        <dbReference type="Proteomes" id="UP000215896"/>
    </source>
</evidence>
<comment type="similarity">
    <text evidence="1">Belongs to the UPF0312 family.</text>
</comment>